<dbReference type="InterPro" id="IPR001330">
    <property type="entry name" value="Prenyltrans"/>
</dbReference>
<evidence type="ECO:0000259" key="9">
    <source>
        <dbReference type="Pfam" id="PF00432"/>
    </source>
</evidence>
<evidence type="ECO:0000256" key="8">
    <source>
        <dbReference type="SAM" id="MobiDB-lite"/>
    </source>
</evidence>
<evidence type="ECO:0000256" key="7">
    <source>
        <dbReference type="ARBA" id="ARBA00022833"/>
    </source>
</evidence>
<feature type="region of interest" description="Disordered" evidence="8">
    <location>
        <begin position="1"/>
        <end position="21"/>
    </location>
</feature>
<keyword evidence="11" id="KW-1185">Reference proteome</keyword>
<dbReference type="SUPFAM" id="SSF48239">
    <property type="entry name" value="Terpenoid cyclases/Protein prenyltransferases"/>
    <property type="match status" value="1"/>
</dbReference>
<dbReference type="PANTHER" id="PTHR11774:SF6">
    <property type="entry name" value="PROTEIN FARNESYLTRANSFERASE SUBUNIT BETA"/>
    <property type="match status" value="1"/>
</dbReference>
<proteinExistence type="inferred from homology"/>
<evidence type="ECO:0000256" key="3">
    <source>
        <dbReference type="ARBA" id="ARBA00022602"/>
    </source>
</evidence>
<evidence type="ECO:0000313" key="10">
    <source>
        <dbReference type="EMBL" id="CAJ2505292.1"/>
    </source>
</evidence>
<accession>A0AAI8VI27</accession>
<protein>
    <submittedName>
        <fullName evidence="10">Uu.00g126860.m01.CDS01</fullName>
    </submittedName>
</protein>
<keyword evidence="7" id="KW-0862">Zinc</keyword>
<dbReference type="AlphaFoldDB" id="A0AAI8VI27"/>
<dbReference type="Gene3D" id="1.50.10.20">
    <property type="match status" value="1"/>
</dbReference>
<sequence>MTTSRASIPGGRPSNSHSHQVGQHEFVLPIAGGNSAHRAPMIPNLFLDSPPIKDSLSTGTSEEQDATARECVQSVAPASDDGIPRNEYGVPHLNRERHIRFLRKSLGTLPAPYVAADASRPWIFYWCLNGMVLLGADVSSYREDLTETARSMQNETGGFGGGFGQRSHLATTYALLLALAVVGGESAYEVIDRRAMWKWICSLKQRDGGFQMSRGGEVDVRGAYCAAVIITLLNLPLDLSPESPAWVADPAERPDLFTGLADYAKHSKVAFRGSRTLKPTVHTPSAL</sequence>
<evidence type="ECO:0000313" key="11">
    <source>
        <dbReference type="Proteomes" id="UP001295740"/>
    </source>
</evidence>
<evidence type="ECO:0000256" key="2">
    <source>
        <dbReference type="ARBA" id="ARBA00010497"/>
    </source>
</evidence>
<dbReference type="InterPro" id="IPR045089">
    <property type="entry name" value="PGGT1B-like"/>
</dbReference>
<comment type="caution">
    <text evidence="10">The sequence shown here is derived from an EMBL/GenBank/DDBJ whole genome shotgun (WGS) entry which is preliminary data.</text>
</comment>
<feature type="domain" description="Prenyltransferase alpha-alpha toroid" evidence="9">
    <location>
        <begin position="93"/>
        <end position="234"/>
    </location>
</feature>
<keyword evidence="4" id="KW-0808">Transferase</keyword>
<evidence type="ECO:0000256" key="1">
    <source>
        <dbReference type="ARBA" id="ARBA00001947"/>
    </source>
</evidence>
<dbReference type="InterPro" id="IPR008930">
    <property type="entry name" value="Terpenoid_cyclase/PrenylTrfase"/>
</dbReference>
<keyword evidence="6" id="KW-0677">Repeat</keyword>
<dbReference type="GO" id="GO:0004660">
    <property type="term" value="F:protein farnesyltransferase activity"/>
    <property type="evidence" value="ECO:0007669"/>
    <property type="project" value="TreeGrafter"/>
</dbReference>
<dbReference type="EMBL" id="CAUWAG010000007">
    <property type="protein sequence ID" value="CAJ2505292.1"/>
    <property type="molecule type" value="Genomic_DNA"/>
</dbReference>
<evidence type="ECO:0000256" key="5">
    <source>
        <dbReference type="ARBA" id="ARBA00022723"/>
    </source>
</evidence>
<reference evidence="10" key="1">
    <citation type="submission" date="2023-10" db="EMBL/GenBank/DDBJ databases">
        <authorList>
            <person name="Hackl T."/>
        </authorList>
    </citation>
    <scope>NUCLEOTIDE SEQUENCE</scope>
</reference>
<dbReference type="Pfam" id="PF00432">
    <property type="entry name" value="Prenyltrans"/>
    <property type="match status" value="1"/>
</dbReference>
<dbReference type="GO" id="GO:0005965">
    <property type="term" value="C:protein farnesyltransferase complex"/>
    <property type="evidence" value="ECO:0007669"/>
    <property type="project" value="TreeGrafter"/>
</dbReference>
<comment type="cofactor">
    <cofactor evidence="1">
        <name>Zn(2+)</name>
        <dbReference type="ChEBI" id="CHEBI:29105"/>
    </cofactor>
</comment>
<dbReference type="PANTHER" id="PTHR11774">
    <property type="entry name" value="GERANYLGERANYL TRANSFERASE TYPE BETA SUBUNIT"/>
    <property type="match status" value="1"/>
</dbReference>
<dbReference type="GO" id="GO:0046872">
    <property type="term" value="F:metal ion binding"/>
    <property type="evidence" value="ECO:0007669"/>
    <property type="project" value="UniProtKB-KW"/>
</dbReference>
<keyword evidence="3" id="KW-0637">Prenyltransferase</keyword>
<dbReference type="Proteomes" id="UP001295740">
    <property type="component" value="Unassembled WGS sequence"/>
</dbReference>
<organism evidence="10 11">
    <name type="scientific">Anthostomella pinea</name>
    <dbReference type="NCBI Taxonomy" id="933095"/>
    <lineage>
        <taxon>Eukaryota</taxon>
        <taxon>Fungi</taxon>
        <taxon>Dikarya</taxon>
        <taxon>Ascomycota</taxon>
        <taxon>Pezizomycotina</taxon>
        <taxon>Sordariomycetes</taxon>
        <taxon>Xylariomycetidae</taxon>
        <taxon>Xylariales</taxon>
        <taxon>Xylariaceae</taxon>
        <taxon>Anthostomella</taxon>
    </lineage>
</organism>
<gene>
    <name evidence="10" type="ORF">KHLLAP_LOCUS5760</name>
</gene>
<keyword evidence="5" id="KW-0479">Metal-binding</keyword>
<name>A0AAI8VI27_9PEZI</name>
<evidence type="ECO:0000256" key="4">
    <source>
        <dbReference type="ARBA" id="ARBA00022679"/>
    </source>
</evidence>
<comment type="similarity">
    <text evidence="2">Belongs to the protein prenyltransferase subunit beta family.</text>
</comment>
<evidence type="ECO:0000256" key="6">
    <source>
        <dbReference type="ARBA" id="ARBA00022737"/>
    </source>
</evidence>